<protein>
    <submittedName>
        <fullName evidence="4">CDP-alcohol phosphatidyltransferase family protein</fullName>
    </submittedName>
</protein>
<feature type="transmembrane region" description="Helical" evidence="3">
    <location>
        <begin position="88"/>
        <end position="107"/>
    </location>
</feature>
<organism evidence="4 5">
    <name type="scientific">Paracoccus albicereus</name>
    <dbReference type="NCBI Taxonomy" id="2922394"/>
    <lineage>
        <taxon>Bacteria</taxon>
        <taxon>Pseudomonadati</taxon>
        <taxon>Pseudomonadota</taxon>
        <taxon>Alphaproteobacteria</taxon>
        <taxon>Rhodobacterales</taxon>
        <taxon>Paracoccaceae</taxon>
        <taxon>Paracoccus</taxon>
    </lineage>
</organism>
<keyword evidence="5" id="KW-1185">Reference proteome</keyword>
<dbReference type="PROSITE" id="PS00379">
    <property type="entry name" value="CDP_ALCOHOL_P_TRANSF"/>
    <property type="match status" value="1"/>
</dbReference>
<gene>
    <name evidence="4" type="ORF">MLD63_16480</name>
</gene>
<feature type="transmembrane region" description="Helical" evidence="3">
    <location>
        <begin position="113"/>
        <end position="133"/>
    </location>
</feature>
<proteinExistence type="inferred from homology"/>
<evidence type="ECO:0000313" key="4">
    <source>
        <dbReference type="EMBL" id="MCQ0972021.1"/>
    </source>
</evidence>
<dbReference type="RefSeq" id="WP_255331027.1">
    <property type="nucleotide sequence ID" value="NZ_JAKZEU010000007.1"/>
</dbReference>
<dbReference type="InterPro" id="IPR048254">
    <property type="entry name" value="CDP_ALCOHOL_P_TRANSF_CS"/>
</dbReference>
<comment type="caution">
    <text evidence="4">The sequence shown here is derived from an EMBL/GenBank/DDBJ whole genome shotgun (WGS) entry which is preliminary data.</text>
</comment>
<keyword evidence="3" id="KW-0472">Membrane</keyword>
<evidence type="ECO:0000313" key="5">
    <source>
        <dbReference type="Proteomes" id="UP001203945"/>
    </source>
</evidence>
<dbReference type="EMBL" id="JAKZEU010000007">
    <property type="protein sequence ID" value="MCQ0972021.1"/>
    <property type="molecule type" value="Genomic_DNA"/>
</dbReference>
<feature type="transmembrane region" description="Helical" evidence="3">
    <location>
        <begin position="153"/>
        <end position="171"/>
    </location>
</feature>
<dbReference type="InterPro" id="IPR000462">
    <property type="entry name" value="CDP-OH_P_trans"/>
</dbReference>
<evidence type="ECO:0000256" key="3">
    <source>
        <dbReference type="SAM" id="Phobius"/>
    </source>
</evidence>
<feature type="transmembrane region" description="Helical" evidence="3">
    <location>
        <begin position="58"/>
        <end position="76"/>
    </location>
</feature>
<dbReference type="Pfam" id="PF01066">
    <property type="entry name" value="CDP-OH_P_transf"/>
    <property type="match status" value="1"/>
</dbReference>
<sequence>MSQWGLPSRTHDAAVPRLDRATSLRVGWAGGWTGAGIAALAATLASCAGLRVTAPLGWVVPFGLCVGMWLIVGQLARRHLPTGRFGPANTVTLIRAAMMLALIGPLITGEATGRAVAMVAAVALTLDGVDGWFARRTGMASAFGARFDIEVDAALALVLALHAFIGTAAGAEVLALGLVRYVFVVATVLWPWLAAPLPQRWRRKAICVVQLAALILLQWPDLHDGAAIIAARLALALVVWSFAVDILWLRERRA</sequence>
<feature type="transmembrane region" description="Helical" evidence="3">
    <location>
        <begin position="226"/>
        <end position="249"/>
    </location>
</feature>
<comment type="similarity">
    <text evidence="2">Belongs to the CDP-alcohol phosphatidyltransferase class-I family.</text>
</comment>
<feature type="transmembrane region" description="Helical" evidence="3">
    <location>
        <begin position="26"/>
        <end position="52"/>
    </location>
</feature>
<keyword evidence="3" id="KW-1133">Transmembrane helix</keyword>
<keyword evidence="3" id="KW-0812">Transmembrane</keyword>
<dbReference type="Proteomes" id="UP001203945">
    <property type="component" value="Unassembled WGS sequence"/>
</dbReference>
<feature type="transmembrane region" description="Helical" evidence="3">
    <location>
        <begin position="177"/>
        <end position="193"/>
    </location>
</feature>
<dbReference type="Gene3D" id="1.20.120.1760">
    <property type="match status" value="1"/>
</dbReference>
<dbReference type="InterPro" id="IPR043130">
    <property type="entry name" value="CDP-OH_PTrfase_TM_dom"/>
</dbReference>
<keyword evidence="1 2" id="KW-0808">Transferase</keyword>
<reference evidence="4 5" key="1">
    <citation type="submission" date="2022-03" db="EMBL/GenBank/DDBJ databases">
        <authorList>
            <person name="He Y."/>
        </authorList>
    </citation>
    <scope>NUCLEOTIDE SEQUENCE [LARGE SCALE GENOMIC DNA]</scope>
    <source>
        <strain evidence="4 5">TK19116</strain>
    </source>
</reference>
<evidence type="ECO:0000256" key="2">
    <source>
        <dbReference type="RuleBase" id="RU003750"/>
    </source>
</evidence>
<evidence type="ECO:0000256" key="1">
    <source>
        <dbReference type="ARBA" id="ARBA00022679"/>
    </source>
</evidence>
<accession>A0ABT1MWY5</accession>
<name>A0ABT1MWY5_9RHOB</name>